<reference evidence="4 5" key="1">
    <citation type="journal article" date="2009" name="Science">
        <title>Genome sequence, comparative analysis, and population genetics of the domestic horse.</title>
        <authorList>
            <consortium name="Broad Institute Genome Sequencing Platform"/>
            <consortium name="Broad Institute Whole Genome Assembly Team"/>
            <person name="Wade C.M."/>
            <person name="Giulotto E."/>
            <person name="Sigurdsson S."/>
            <person name="Zoli M."/>
            <person name="Gnerre S."/>
            <person name="Imsland F."/>
            <person name="Lear T.L."/>
            <person name="Adelson D.L."/>
            <person name="Bailey E."/>
            <person name="Bellone R.R."/>
            <person name="Bloecker H."/>
            <person name="Distl O."/>
            <person name="Edgar R.C."/>
            <person name="Garber M."/>
            <person name="Leeb T."/>
            <person name="Mauceli E."/>
            <person name="MacLeod J.N."/>
            <person name="Penedo M.C.T."/>
            <person name="Raison J.M."/>
            <person name="Sharpe T."/>
            <person name="Vogel J."/>
            <person name="Andersson L."/>
            <person name="Antczak D.F."/>
            <person name="Biagi T."/>
            <person name="Binns M.M."/>
            <person name="Chowdhary B.P."/>
            <person name="Coleman S.J."/>
            <person name="Della Valle G."/>
            <person name="Fryc S."/>
            <person name="Guerin G."/>
            <person name="Hasegawa T."/>
            <person name="Hill E.W."/>
            <person name="Jurka J."/>
            <person name="Kiialainen A."/>
            <person name="Lindgren G."/>
            <person name="Liu J."/>
            <person name="Magnani E."/>
            <person name="Mickelson J.R."/>
            <person name="Murray J."/>
            <person name="Nergadze S.G."/>
            <person name="Onofrio R."/>
            <person name="Pedroni S."/>
            <person name="Piras M.F."/>
            <person name="Raudsepp T."/>
            <person name="Rocchi M."/>
            <person name="Roeed K.H."/>
            <person name="Ryder O.A."/>
            <person name="Searle S."/>
            <person name="Skow L."/>
            <person name="Swinburne J.E."/>
            <person name="Syvaenen A.C."/>
            <person name="Tozaki T."/>
            <person name="Valberg S.J."/>
            <person name="Vaudin M."/>
            <person name="White J.R."/>
            <person name="Zody M.C."/>
            <person name="Lander E.S."/>
            <person name="Lindblad-Toh K."/>
        </authorList>
    </citation>
    <scope>NUCLEOTIDE SEQUENCE [LARGE SCALE GENOMIC DNA]</scope>
    <source>
        <strain evidence="4 5">Thoroughbred</strain>
    </source>
</reference>
<sequence>LTRTMQGKNCTAGTVYTWHERKKDTVASGHETQNIRLSPDAVKDFDCSCLSTQPCHDPLWMPSLTPRPRPSSCRSWGVRGMVAAAQVRT</sequence>
<dbReference type="GO" id="GO:0061630">
    <property type="term" value="F:ubiquitin protein ligase activity"/>
    <property type="evidence" value="ECO:0007669"/>
    <property type="project" value="InterPro"/>
</dbReference>
<dbReference type="InterPro" id="IPR031790">
    <property type="entry name" value="Znf-NOSIP"/>
</dbReference>
<reference evidence="4" key="2">
    <citation type="submission" date="2025-08" db="UniProtKB">
        <authorList>
            <consortium name="Ensembl"/>
        </authorList>
    </citation>
    <scope>IDENTIFICATION</scope>
    <source>
        <strain evidence="4">Thoroughbred</strain>
    </source>
</reference>
<dbReference type="Pfam" id="PF15906">
    <property type="entry name" value="zf-NOSIP"/>
    <property type="match status" value="1"/>
</dbReference>
<reference evidence="4" key="3">
    <citation type="submission" date="2025-09" db="UniProtKB">
        <authorList>
            <consortium name="Ensembl"/>
        </authorList>
    </citation>
    <scope>IDENTIFICATION</scope>
    <source>
        <strain evidence="4">Thoroughbred</strain>
    </source>
</reference>
<keyword evidence="2" id="KW-0539">Nucleus</keyword>
<comment type="subcellular location">
    <subcellularLocation>
        <location evidence="1">Nucleus</location>
    </subcellularLocation>
</comment>
<evidence type="ECO:0000313" key="4">
    <source>
        <dbReference type="Ensembl" id="ENSECAP00000069461.1"/>
    </source>
</evidence>
<dbReference type="InterPro" id="IPR016818">
    <property type="entry name" value="NOSIP"/>
</dbReference>
<dbReference type="Proteomes" id="UP000002281">
    <property type="component" value="Chromosome 3"/>
</dbReference>
<evidence type="ECO:0000259" key="3">
    <source>
        <dbReference type="Pfam" id="PF15906"/>
    </source>
</evidence>
<evidence type="ECO:0000256" key="1">
    <source>
        <dbReference type="ARBA" id="ARBA00004123"/>
    </source>
</evidence>
<accession>A0A9L0S3N2</accession>
<dbReference type="Ensembl" id="ENSECAT00000112506.1">
    <property type="protein sequence ID" value="ENSECAP00000069461.1"/>
    <property type="gene ID" value="ENSECAG00000059274.1"/>
</dbReference>
<proteinExistence type="predicted"/>
<name>A0A9L0S3N2_HORSE</name>
<feature type="domain" description="Nitric oxide synthase-interacting protein zinc-finger" evidence="3">
    <location>
        <begin position="7"/>
        <end position="59"/>
    </location>
</feature>
<dbReference type="PANTHER" id="PTHR13063:SF10">
    <property type="entry name" value="NITRIC OXIDE SYNTHASE-INTERACTING PROTEIN"/>
    <property type="match status" value="1"/>
</dbReference>
<protein>
    <recommendedName>
        <fullName evidence="3">Nitric oxide synthase-interacting protein zinc-finger domain-containing protein</fullName>
    </recommendedName>
</protein>
<evidence type="ECO:0000313" key="5">
    <source>
        <dbReference type="Proteomes" id="UP000002281"/>
    </source>
</evidence>
<dbReference type="GeneTree" id="ENSGT00390000015505"/>
<dbReference type="GO" id="GO:0005634">
    <property type="term" value="C:nucleus"/>
    <property type="evidence" value="ECO:0007669"/>
    <property type="project" value="UniProtKB-SubCell"/>
</dbReference>
<evidence type="ECO:0000256" key="2">
    <source>
        <dbReference type="ARBA" id="ARBA00023242"/>
    </source>
</evidence>
<organism evidence="4 5">
    <name type="scientific">Equus caballus</name>
    <name type="common">Horse</name>
    <dbReference type="NCBI Taxonomy" id="9796"/>
    <lineage>
        <taxon>Eukaryota</taxon>
        <taxon>Metazoa</taxon>
        <taxon>Chordata</taxon>
        <taxon>Craniata</taxon>
        <taxon>Vertebrata</taxon>
        <taxon>Euteleostomi</taxon>
        <taxon>Mammalia</taxon>
        <taxon>Eutheria</taxon>
        <taxon>Laurasiatheria</taxon>
        <taxon>Perissodactyla</taxon>
        <taxon>Equidae</taxon>
        <taxon>Equus</taxon>
    </lineage>
</organism>
<keyword evidence="5" id="KW-1185">Reference proteome</keyword>
<dbReference type="PANTHER" id="PTHR13063">
    <property type="entry name" value="ENOS INTERACTING PROTEIN"/>
    <property type="match status" value="1"/>
</dbReference>
<dbReference type="AlphaFoldDB" id="A0A9L0S3N2"/>